<gene>
    <name evidence="14" type="ORF">PENTCL1PPCAC_2095</name>
</gene>
<keyword evidence="9 10" id="KW-0807">Transducer</keyword>
<comment type="caution">
    <text evidence="14">The sequence shown here is derived from an EMBL/GenBank/DDBJ whole genome shotgun (WGS) entry which is preliminary data.</text>
</comment>
<evidence type="ECO:0000256" key="7">
    <source>
        <dbReference type="ARBA" id="ARBA00023157"/>
    </source>
</evidence>
<feature type="compositionally biased region" description="Polar residues" evidence="11">
    <location>
        <begin position="418"/>
        <end position="436"/>
    </location>
</feature>
<dbReference type="GO" id="GO:0045202">
    <property type="term" value="C:synapse"/>
    <property type="evidence" value="ECO:0007669"/>
    <property type="project" value="GOC"/>
</dbReference>
<keyword evidence="8 10" id="KW-0675">Receptor</keyword>
<evidence type="ECO:0000256" key="3">
    <source>
        <dbReference type="ARBA" id="ARBA00022692"/>
    </source>
</evidence>
<feature type="transmembrane region" description="Helical" evidence="12">
    <location>
        <begin position="106"/>
        <end position="133"/>
    </location>
</feature>
<reference evidence="14" key="1">
    <citation type="submission" date="2023-10" db="EMBL/GenBank/DDBJ databases">
        <title>Genome assembly of Pristionchus species.</title>
        <authorList>
            <person name="Yoshida K."/>
            <person name="Sommer R.J."/>
        </authorList>
    </citation>
    <scope>NUCLEOTIDE SEQUENCE</scope>
    <source>
        <strain evidence="14">RS0144</strain>
    </source>
</reference>
<evidence type="ECO:0000256" key="6">
    <source>
        <dbReference type="ARBA" id="ARBA00023136"/>
    </source>
</evidence>
<protein>
    <recommendedName>
        <fullName evidence="13">G-protein coupled receptors family 1 profile domain-containing protein</fullName>
    </recommendedName>
</protein>
<feature type="compositionally biased region" description="Polar residues" evidence="11">
    <location>
        <begin position="502"/>
        <end position="511"/>
    </location>
</feature>
<dbReference type="AlphaFoldDB" id="A0AAV5SID1"/>
<keyword evidence="15" id="KW-1185">Reference proteome</keyword>
<feature type="transmembrane region" description="Helical" evidence="12">
    <location>
        <begin position="23"/>
        <end position="44"/>
    </location>
</feature>
<dbReference type="PRINTS" id="PR00237">
    <property type="entry name" value="GPCRRHODOPSN"/>
</dbReference>
<feature type="compositionally biased region" description="Polar residues" evidence="11">
    <location>
        <begin position="191"/>
        <end position="201"/>
    </location>
</feature>
<dbReference type="Gene3D" id="1.20.1070.10">
    <property type="entry name" value="Rhodopsin 7-helix transmembrane proteins"/>
    <property type="match status" value="2"/>
</dbReference>
<evidence type="ECO:0000256" key="1">
    <source>
        <dbReference type="ARBA" id="ARBA00004651"/>
    </source>
</evidence>
<evidence type="ECO:0000256" key="2">
    <source>
        <dbReference type="ARBA" id="ARBA00022475"/>
    </source>
</evidence>
<evidence type="ECO:0000256" key="5">
    <source>
        <dbReference type="ARBA" id="ARBA00023040"/>
    </source>
</evidence>
<dbReference type="GO" id="GO:0001591">
    <property type="term" value="F:dopamine neurotransmitter receptor activity, coupled via Gi/Go"/>
    <property type="evidence" value="ECO:0007669"/>
    <property type="project" value="TreeGrafter"/>
</dbReference>
<evidence type="ECO:0000313" key="15">
    <source>
        <dbReference type="Proteomes" id="UP001432027"/>
    </source>
</evidence>
<keyword evidence="6 12" id="KW-0472">Membrane</keyword>
<dbReference type="SUPFAM" id="SSF81321">
    <property type="entry name" value="Family A G protein-coupled receptor-like"/>
    <property type="match status" value="2"/>
</dbReference>
<dbReference type="GO" id="GO:0004930">
    <property type="term" value="F:G protein-coupled receptor activity"/>
    <property type="evidence" value="ECO:0007669"/>
    <property type="project" value="UniProtKB-KW"/>
</dbReference>
<feature type="compositionally biased region" description="Basic and acidic residues" evidence="11">
    <location>
        <begin position="318"/>
        <end position="329"/>
    </location>
</feature>
<keyword evidence="7" id="KW-1015">Disulfide bond</keyword>
<keyword evidence="5 10" id="KW-0297">G-protein coupled receptor</keyword>
<dbReference type="Proteomes" id="UP001432027">
    <property type="component" value="Unassembled WGS sequence"/>
</dbReference>
<feature type="domain" description="G-protein coupled receptors family 1 profile" evidence="13">
    <location>
        <begin position="1"/>
        <end position="613"/>
    </location>
</feature>
<evidence type="ECO:0000313" key="14">
    <source>
        <dbReference type="EMBL" id="GMS79920.1"/>
    </source>
</evidence>
<evidence type="ECO:0000256" key="9">
    <source>
        <dbReference type="ARBA" id="ARBA00023224"/>
    </source>
</evidence>
<accession>A0AAV5SID1</accession>
<sequence length="645" mass="71879">MPFAVYVHVMDGQWLIGDLSCDLYMASDVACSTASILLLAVISFDRYRAVSKPIQYSRQSQNIQRVGVIIIIVWFISIVVASPMVFGVNVRPSDATNECRFYNAQFSLGSSVVSFLIPCFLVIFVYARIVVALKKREKAAKQRRLANAAACSPRDGSTVCGDNNTRRGGTSSDCEEAGRIVAGPEEHEFGGSSTPRSSIDSLSEVGHVVTNDFVSEGYTTQSRRSSELGDVPSPSMNNEKNTKQHKKNGKKFMHLRSSRRQRRNSFTYNGEHKEDENGGTKILPSILRQLSRRSPRLFRSSVQSKSPVIIENRSTTKRQRDESPEHERPMTALTETETISASLPRSEAGGSTVIGNPNFSRSTTANSGELFDSGVCHEGTNHHLRTSLIMENCHVAEPECFDELDEEEEEGPEHRESQPTVTFSNTVHKMSVTSPREMQLKSECEDRVKRRQSTAEEGAVAKKIMTHSSLPGRKREETRDKNELNTGEEGSSGSGSVHRPVSRTTSNSTEGGVSLKKQLSKNGGLAVRLVKKTMKHEQSLKRKVSKNQRKEKRATKTLGIVVGIFLICWVPFFILNIISAVLVLMKKPQMDFELFFYSTWLGYMNSFMNPIIYTIFNTEFRRAFKSIIFGRQSGGAGPGRMGVRV</sequence>
<feature type="transmembrane region" description="Helical" evidence="12">
    <location>
        <begin position="594"/>
        <end position="616"/>
    </location>
</feature>
<feature type="compositionally biased region" description="Low complexity" evidence="11">
    <location>
        <begin position="487"/>
        <end position="496"/>
    </location>
</feature>
<dbReference type="InterPro" id="IPR017452">
    <property type="entry name" value="GPCR_Rhodpsn_7TM"/>
</dbReference>
<dbReference type="PROSITE" id="PS50262">
    <property type="entry name" value="G_PROTEIN_RECEP_F1_2"/>
    <property type="match status" value="1"/>
</dbReference>
<evidence type="ECO:0000256" key="11">
    <source>
        <dbReference type="SAM" id="MobiDB-lite"/>
    </source>
</evidence>
<feature type="compositionally biased region" description="Polar residues" evidence="11">
    <location>
        <begin position="333"/>
        <end position="343"/>
    </location>
</feature>
<keyword evidence="2" id="KW-1003">Cell membrane</keyword>
<evidence type="ECO:0000259" key="13">
    <source>
        <dbReference type="PROSITE" id="PS50262"/>
    </source>
</evidence>
<dbReference type="GO" id="GO:0005886">
    <property type="term" value="C:plasma membrane"/>
    <property type="evidence" value="ECO:0007669"/>
    <property type="project" value="UniProtKB-SubCell"/>
</dbReference>
<comment type="similarity">
    <text evidence="10">Belongs to the G-protein coupled receptor 1 family.</text>
</comment>
<name>A0AAV5SID1_9BILA</name>
<evidence type="ECO:0000256" key="10">
    <source>
        <dbReference type="RuleBase" id="RU000688"/>
    </source>
</evidence>
<feature type="region of interest" description="Disordered" evidence="11">
    <location>
        <begin position="215"/>
        <end position="361"/>
    </location>
</feature>
<dbReference type="PROSITE" id="PS00237">
    <property type="entry name" value="G_PROTEIN_RECEP_F1_1"/>
    <property type="match status" value="1"/>
</dbReference>
<dbReference type="PANTHER" id="PTHR24248:SF125">
    <property type="entry name" value="DOPAMINE D2-LIKE RECEPTOR"/>
    <property type="match status" value="1"/>
</dbReference>
<keyword evidence="4 12" id="KW-1133">Transmembrane helix</keyword>
<organism evidence="14 15">
    <name type="scientific">Pristionchus entomophagus</name>
    <dbReference type="NCBI Taxonomy" id="358040"/>
    <lineage>
        <taxon>Eukaryota</taxon>
        <taxon>Metazoa</taxon>
        <taxon>Ecdysozoa</taxon>
        <taxon>Nematoda</taxon>
        <taxon>Chromadorea</taxon>
        <taxon>Rhabditida</taxon>
        <taxon>Rhabditina</taxon>
        <taxon>Diplogasteromorpha</taxon>
        <taxon>Diplogasteroidea</taxon>
        <taxon>Neodiplogasteridae</taxon>
        <taxon>Pristionchus</taxon>
    </lineage>
</organism>
<feature type="compositionally biased region" description="Basic and acidic residues" evidence="11">
    <location>
        <begin position="438"/>
        <end position="448"/>
    </location>
</feature>
<comment type="subcellular location">
    <subcellularLocation>
        <location evidence="1">Cell membrane</location>
        <topology evidence="1">Multi-pass membrane protein</topology>
    </subcellularLocation>
</comment>
<feature type="transmembrane region" description="Helical" evidence="12">
    <location>
        <begin position="558"/>
        <end position="582"/>
    </location>
</feature>
<dbReference type="PANTHER" id="PTHR24248">
    <property type="entry name" value="ADRENERGIC RECEPTOR-RELATED G-PROTEIN COUPLED RECEPTOR"/>
    <property type="match status" value="1"/>
</dbReference>
<keyword evidence="3 10" id="KW-0812">Transmembrane</keyword>
<evidence type="ECO:0000256" key="8">
    <source>
        <dbReference type="ARBA" id="ARBA00023170"/>
    </source>
</evidence>
<dbReference type="Pfam" id="PF00001">
    <property type="entry name" value="7tm_1"/>
    <property type="match status" value="2"/>
</dbReference>
<feature type="region of interest" description="Disordered" evidence="11">
    <location>
        <begin position="182"/>
        <end position="201"/>
    </location>
</feature>
<dbReference type="EMBL" id="BTSX01000001">
    <property type="protein sequence ID" value="GMS79920.1"/>
    <property type="molecule type" value="Genomic_DNA"/>
</dbReference>
<feature type="compositionally biased region" description="Basic and acidic residues" evidence="11">
    <location>
        <begin position="473"/>
        <end position="483"/>
    </location>
</feature>
<feature type="transmembrane region" description="Helical" evidence="12">
    <location>
        <begin position="65"/>
        <end position="86"/>
    </location>
</feature>
<dbReference type="InterPro" id="IPR000276">
    <property type="entry name" value="GPCR_Rhodpsn"/>
</dbReference>
<evidence type="ECO:0000256" key="12">
    <source>
        <dbReference type="SAM" id="Phobius"/>
    </source>
</evidence>
<proteinExistence type="inferred from homology"/>
<evidence type="ECO:0000256" key="4">
    <source>
        <dbReference type="ARBA" id="ARBA00022989"/>
    </source>
</evidence>
<feature type="compositionally biased region" description="Basic residues" evidence="11">
    <location>
        <begin position="243"/>
        <end position="263"/>
    </location>
</feature>
<feature type="region of interest" description="Disordered" evidence="11">
    <location>
        <begin position="403"/>
        <end position="520"/>
    </location>
</feature>